<dbReference type="PATRIC" id="fig|362787.3.peg.403"/>
<sequence>MVISLHKNYQNYYWKGGRPKSLNFLNEVSSYSYKIVTESYGKWYFIEKYNFGAFEKIIFDSLLLLDFRCLNPIHQNAWQRKQLNKGSTQIQCLLRNQEGRAIFFKTHCFHNQNCTFCEIRSIHGLLLAFQKLYYQNKQDAINRFILFNLENRFFMIKTYQTTQKRESSLLFYQKSGICKHLCL</sequence>
<protein>
    <submittedName>
        <fullName evidence="1">Uncharacterized protein</fullName>
    </submittedName>
</protein>
<proteinExistence type="predicted"/>
<evidence type="ECO:0000313" key="1">
    <source>
        <dbReference type="EMBL" id="KIC73490.1"/>
    </source>
</evidence>
<comment type="caution">
    <text evidence="1">The sequence shown here is derived from an EMBL/GenBank/DDBJ whole genome shotgun (WGS) entry which is preliminary data.</text>
</comment>
<evidence type="ECO:0000313" key="2">
    <source>
        <dbReference type="Proteomes" id="UP000031465"/>
    </source>
</evidence>
<organism evidence="1 2">
    <name type="scientific">Candidatus Protochlamydia amoebophila</name>
    <dbReference type="NCBI Taxonomy" id="362787"/>
    <lineage>
        <taxon>Bacteria</taxon>
        <taxon>Pseudomonadati</taxon>
        <taxon>Chlamydiota</taxon>
        <taxon>Chlamydiia</taxon>
        <taxon>Parachlamydiales</taxon>
        <taxon>Parachlamydiaceae</taxon>
        <taxon>Candidatus Protochlamydia</taxon>
    </lineage>
</organism>
<gene>
    <name evidence="1" type="ORF">DB44_BF00150</name>
</gene>
<dbReference type="AlphaFoldDB" id="A0A0C1JQK2"/>
<name>A0A0C1JQK2_9BACT</name>
<dbReference type="EMBL" id="JSAN01000029">
    <property type="protein sequence ID" value="KIC73490.1"/>
    <property type="molecule type" value="Genomic_DNA"/>
</dbReference>
<dbReference type="Proteomes" id="UP000031465">
    <property type="component" value="Unassembled WGS sequence"/>
</dbReference>
<reference evidence="1 2" key="1">
    <citation type="journal article" date="2014" name="Mol. Biol. Evol.">
        <title>Massive expansion of Ubiquitination-related gene families within the Chlamydiae.</title>
        <authorList>
            <person name="Domman D."/>
            <person name="Collingro A."/>
            <person name="Lagkouvardos I."/>
            <person name="Gehre L."/>
            <person name="Weinmaier T."/>
            <person name="Rattei T."/>
            <person name="Subtil A."/>
            <person name="Horn M."/>
        </authorList>
    </citation>
    <scope>NUCLEOTIDE SEQUENCE [LARGE SCALE GENOMIC DNA]</scope>
    <source>
        <strain evidence="1 2">EI2</strain>
    </source>
</reference>
<accession>A0A0C1JQK2</accession>